<reference evidence="2" key="1">
    <citation type="submission" date="2023-02" db="EMBL/GenBank/DDBJ databases">
        <title>Identification and recombinant expression of a fungal hydrolase from Papiliotrema laurentii that hydrolyzes apple cutin and clears colloidal polyester polyurethane.</title>
        <authorList>
            <consortium name="DOE Joint Genome Institute"/>
            <person name="Roman V.A."/>
            <person name="Bojanowski C."/>
            <person name="Crable B.R."/>
            <person name="Wagner D.N."/>
            <person name="Hung C.S."/>
            <person name="Nadeau L.J."/>
            <person name="Schratz L."/>
            <person name="Haridas S."/>
            <person name="Pangilinan J."/>
            <person name="Lipzen A."/>
            <person name="Na H."/>
            <person name="Yan M."/>
            <person name="Ng V."/>
            <person name="Grigoriev I.V."/>
            <person name="Spatafora J.W."/>
            <person name="Barlow D."/>
            <person name="Biffinger J."/>
            <person name="Kelley-Loughnane N."/>
            <person name="Varaljay V.A."/>
            <person name="Crookes-Goodson W.J."/>
        </authorList>
    </citation>
    <scope>NUCLEOTIDE SEQUENCE</scope>
    <source>
        <strain evidence="2">5307AH</strain>
    </source>
</reference>
<dbReference type="Proteomes" id="UP001182556">
    <property type="component" value="Unassembled WGS sequence"/>
</dbReference>
<feature type="region of interest" description="Disordered" evidence="1">
    <location>
        <begin position="1"/>
        <end position="20"/>
    </location>
</feature>
<feature type="region of interest" description="Disordered" evidence="1">
    <location>
        <begin position="88"/>
        <end position="114"/>
    </location>
</feature>
<protein>
    <submittedName>
        <fullName evidence="2">Uncharacterized protein</fullName>
    </submittedName>
</protein>
<organism evidence="2 3">
    <name type="scientific">Papiliotrema laurentii</name>
    <name type="common">Cryptococcus laurentii</name>
    <dbReference type="NCBI Taxonomy" id="5418"/>
    <lineage>
        <taxon>Eukaryota</taxon>
        <taxon>Fungi</taxon>
        <taxon>Dikarya</taxon>
        <taxon>Basidiomycota</taxon>
        <taxon>Agaricomycotina</taxon>
        <taxon>Tremellomycetes</taxon>
        <taxon>Tremellales</taxon>
        <taxon>Rhynchogastremaceae</taxon>
        <taxon>Papiliotrema</taxon>
    </lineage>
</organism>
<feature type="region of interest" description="Disordered" evidence="1">
    <location>
        <begin position="130"/>
        <end position="163"/>
    </location>
</feature>
<comment type="caution">
    <text evidence="2">The sequence shown here is derived from an EMBL/GenBank/DDBJ whole genome shotgun (WGS) entry which is preliminary data.</text>
</comment>
<evidence type="ECO:0000313" key="2">
    <source>
        <dbReference type="EMBL" id="KAK1923471.1"/>
    </source>
</evidence>
<accession>A0AAD9FPE5</accession>
<dbReference type="AlphaFoldDB" id="A0AAD9FPE5"/>
<gene>
    <name evidence="2" type="ORF">DB88DRAFT_473148</name>
</gene>
<proteinExistence type="predicted"/>
<dbReference type="EMBL" id="JAODAN010000006">
    <property type="protein sequence ID" value="KAK1923471.1"/>
    <property type="molecule type" value="Genomic_DNA"/>
</dbReference>
<feature type="compositionally biased region" description="Basic and acidic residues" evidence="1">
    <location>
        <begin position="102"/>
        <end position="111"/>
    </location>
</feature>
<sequence length="216" mass="23578">MFPRNLRQGARGKGAKDSVSPVRLRHGAGQLFFLGWYIVVPSVLLQADMHVGVRPTLLRPAALREADRGNCGSGSFVVFERVASRKDSHRATRPLAAPAPKGRGDKTEAQRGVDSPFLFGDTGATLIRGRFGPDKSSVGLKPPRSYADFTASPADPQPFPRRPVPSLQDITWGSHADFPPTPSFIAGVLTGEEESKASFVRYPRRLRRKRPKRAGP</sequence>
<keyword evidence="3" id="KW-1185">Reference proteome</keyword>
<evidence type="ECO:0000313" key="3">
    <source>
        <dbReference type="Proteomes" id="UP001182556"/>
    </source>
</evidence>
<evidence type="ECO:0000256" key="1">
    <source>
        <dbReference type="SAM" id="MobiDB-lite"/>
    </source>
</evidence>
<name>A0AAD9FPE5_PAPLA</name>